<dbReference type="InterPro" id="IPR044946">
    <property type="entry name" value="Restrct_endonuc_typeI_TRD_sf"/>
</dbReference>
<sequence>MTTDSGVGPELEGSDFEGNVTGELPSGWVRATLGELGVEVQPGFASGKHNRDGVGILHLRPMNITRNGVLDTLDARYVVDDSDRRVELGDVLFNNTNSPALVGKTAWVGSAEPLAFSNHMTRLRGPEGLEGKFLAAQLHHMWATGYFKSILNNHVNQASVSRKALLDTVIVVPPITEQHRIVAKLDDQLAHVEAGETAVKAALVASTILKNQITGVGAFGGLDGVERFPCPLEPADVDDGELPDLPIGWRWARLGEIADVVGGVTKDSKKQSDPEYIEVPYLRVANVQRGRIVLDRVEKIRVPPKKAQSLKLETGDVLLNEGGDRDKLGRGWIWEGQIKNCIHQNHVFRARVTGHVLDPRLLAWHANAFGKNWCDRNGKQTVNLASISLRRIKLMPVPLPPESVQADLVKSIERRLAKAEAAQQVTQGVHEQGMNLRNALLHAAFTGCLVPQNPDDEPASVLLDRIRAQRAVDAKSARRKRTPRTTPPAAAQTSGRPVPPGTQEALPL</sequence>
<dbReference type="Pfam" id="PF01420">
    <property type="entry name" value="Methylase_S"/>
    <property type="match status" value="1"/>
</dbReference>
<reference evidence="8" key="1">
    <citation type="submission" date="2023-07" db="EMBL/GenBank/DDBJ databases">
        <title>30 novel species of actinomycetes from the DSMZ collection.</title>
        <authorList>
            <person name="Nouioui I."/>
        </authorList>
    </citation>
    <scope>NUCLEOTIDE SEQUENCE [LARGE SCALE GENOMIC DNA]</scope>
    <source>
        <strain evidence="8">DSM 42041</strain>
    </source>
</reference>
<dbReference type="GO" id="GO:0016787">
    <property type="term" value="F:hydrolase activity"/>
    <property type="evidence" value="ECO:0007669"/>
    <property type="project" value="UniProtKB-KW"/>
</dbReference>
<keyword evidence="3" id="KW-0238">DNA-binding</keyword>
<gene>
    <name evidence="7" type="ORF">RM572_11500</name>
</gene>
<feature type="region of interest" description="Disordered" evidence="5">
    <location>
        <begin position="1"/>
        <end position="22"/>
    </location>
</feature>
<evidence type="ECO:0000259" key="6">
    <source>
        <dbReference type="Pfam" id="PF01420"/>
    </source>
</evidence>
<dbReference type="EMBL" id="JAVREQ010000008">
    <property type="protein sequence ID" value="MDT0379393.1"/>
    <property type="molecule type" value="Genomic_DNA"/>
</dbReference>
<dbReference type="InterPro" id="IPR000055">
    <property type="entry name" value="Restrct_endonuc_typeI_TRD"/>
</dbReference>
<dbReference type="Gene3D" id="3.90.220.20">
    <property type="entry name" value="DNA methylase specificity domains"/>
    <property type="match status" value="2"/>
</dbReference>
<evidence type="ECO:0000313" key="7">
    <source>
        <dbReference type="EMBL" id="MDT0379393.1"/>
    </source>
</evidence>
<dbReference type="CDD" id="cd17253">
    <property type="entry name" value="RMtype1_S_Eco933I-TRD2-CR2_like"/>
    <property type="match status" value="1"/>
</dbReference>
<protein>
    <submittedName>
        <fullName evidence="7">Restriction endonuclease subunit S</fullName>
        <ecNumber evidence="7">3.1.21.-</ecNumber>
    </submittedName>
</protein>
<evidence type="ECO:0000256" key="2">
    <source>
        <dbReference type="ARBA" id="ARBA00022747"/>
    </source>
</evidence>
<keyword evidence="7" id="KW-0255">Endonuclease</keyword>
<keyword evidence="7" id="KW-0378">Hydrolase</keyword>
<evidence type="ECO:0000313" key="8">
    <source>
        <dbReference type="Proteomes" id="UP001183414"/>
    </source>
</evidence>
<comment type="caution">
    <text evidence="7">The sequence shown here is derived from an EMBL/GenBank/DDBJ whole genome shotgun (WGS) entry which is preliminary data.</text>
</comment>
<evidence type="ECO:0000256" key="5">
    <source>
        <dbReference type="SAM" id="MobiDB-lite"/>
    </source>
</evidence>
<feature type="region of interest" description="Disordered" evidence="5">
    <location>
        <begin position="470"/>
        <end position="508"/>
    </location>
</feature>
<keyword evidence="2" id="KW-0680">Restriction system</keyword>
<evidence type="ECO:0000256" key="1">
    <source>
        <dbReference type="ARBA" id="ARBA00010923"/>
    </source>
</evidence>
<name>A0ABU2NQY7_9ACTN</name>
<comment type="subunit">
    <text evidence="4">The methyltransferase is composed of M and S polypeptides.</text>
</comment>
<keyword evidence="7" id="KW-0540">Nuclease</keyword>
<comment type="similarity">
    <text evidence="1">Belongs to the type-I restriction system S methylase family.</text>
</comment>
<dbReference type="PANTHER" id="PTHR43140:SF1">
    <property type="entry name" value="TYPE I RESTRICTION ENZYME ECOKI SPECIFICITY SUBUNIT"/>
    <property type="match status" value="1"/>
</dbReference>
<evidence type="ECO:0000256" key="4">
    <source>
        <dbReference type="ARBA" id="ARBA00038652"/>
    </source>
</evidence>
<dbReference type="SUPFAM" id="SSF116734">
    <property type="entry name" value="DNA methylase specificity domain"/>
    <property type="match status" value="2"/>
</dbReference>
<evidence type="ECO:0000256" key="3">
    <source>
        <dbReference type="ARBA" id="ARBA00023125"/>
    </source>
</evidence>
<dbReference type="PANTHER" id="PTHR43140">
    <property type="entry name" value="TYPE-1 RESTRICTION ENZYME ECOKI SPECIFICITY PROTEIN"/>
    <property type="match status" value="1"/>
</dbReference>
<dbReference type="RefSeq" id="WP_311673185.1">
    <property type="nucleotide sequence ID" value="NZ_JAVREQ010000008.1"/>
</dbReference>
<proteinExistence type="inferred from homology"/>
<dbReference type="EC" id="3.1.21.-" evidence="7"/>
<dbReference type="Proteomes" id="UP001183414">
    <property type="component" value="Unassembled WGS sequence"/>
</dbReference>
<dbReference type="GO" id="GO:0004519">
    <property type="term" value="F:endonuclease activity"/>
    <property type="evidence" value="ECO:0007669"/>
    <property type="project" value="UniProtKB-KW"/>
</dbReference>
<feature type="domain" description="Type I restriction modification DNA specificity" evidence="6">
    <location>
        <begin position="64"/>
        <end position="189"/>
    </location>
</feature>
<keyword evidence="8" id="KW-1185">Reference proteome</keyword>
<accession>A0ABU2NQY7</accession>
<dbReference type="InterPro" id="IPR051212">
    <property type="entry name" value="Type-I_RE_S_subunit"/>
</dbReference>
<organism evidence="7 8">
    <name type="scientific">Streptomyces hazeniae</name>
    <dbReference type="NCBI Taxonomy" id="3075538"/>
    <lineage>
        <taxon>Bacteria</taxon>
        <taxon>Bacillati</taxon>
        <taxon>Actinomycetota</taxon>
        <taxon>Actinomycetes</taxon>
        <taxon>Kitasatosporales</taxon>
        <taxon>Streptomycetaceae</taxon>
        <taxon>Streptomyces</taxon>
    </lineage>
</organism>